<sequence length="33" mass="3816">MGDYLLKTLQVESHRVQKVQLIPLHNGEPDPEM</sequence>
<gene>
    <name evidence="1" type="ORF">NCTC8256_02360</name>
</gene>
<dbReference type="AlphaFoldDB" id="A0A379VNL5"/>
<organism evidence="1 2">
    <name type="scientific">Salmonella enterica I</name>
    <dbReference type="NCBI Taxonomy" id="59201"/>
    <lineage>
        <taxon>Bacteria</taxon>
        <taxon>Pseudomonadati</taxon>
        <taxon>Pseudomonadota</taxon>
        <taxon>Gammaproteobacteria</taxon>
        <taxon>Enterobacterales</taxon>
        <taxon>Enterobacteriaceae</taxon>
        <taxon>Salmonella</taxon>
    </lineage>
</organism>
<accession>A0A379VNL5</accession>
<protein>
    <submittedName>
        <fullName evidence="1">Capsular polysaccharide transport protein YegH</fullName>
    </submittedName>
</protein>
<name>A0A379VNL5_SALET</name>
<evidence type="ECO:0000313" key="2">
    <source>
        <dbReference type="Proteomes" id="UP000254346"/>
    </source>
</evidence>
<proteinExistence type="predicted"/>
<dbReference type="Proteomes" id="UP000254346">
    <property type="component" value="Unassembled WGS sequence"/>
</dbReference>
<reference evidence="1 2" key="1">
    <citation type="submission" date="2018-06" db="EMBL/GenBank/DDBJ databases">
        <authorList>
            <consortium name="Pathogen Informatics"/>
            <person name="Doyle S."/>
        </authorList>
    </citation>
    <scope>NUCLEOTIDE SEQUENCE [LARGE SCALE GENOMIC DNA]</scope>
    <source>
        <strain evidence="1 2">NCTC8256</strain>
    </source>
</reference>
<evidence type="ECO:0000313" key="1">
    <source>
        <dbReference type="EMBL" id="SUH08432.1"/>
    </source>
</evidence>
<dbReference type="EMBL" id="UGXR01000001">
    <property type="protein sequence ID" value="SUH08432.1"/>
    <property type="molecule type" value="Genomic_DNA"/>
</dbReference>